<evidence type="ECO:0000256" key="1">
    <source>
        <dbReference type="SAM" id="MobiDB-lite"/>
    </source>
</evidence>
<sequence length="639" mass="71200">MIPVFVPYAYQQQALRQHFRREAAAAGDGGDRVQAAGAQHRFLQHVDERHDAPTPLYLGLDSAQVARLGLGLGRREPDRPGLPLGDVQPGQLRHFVVEQGQLGRHLLAQLVDEHRGVQGLAQLPVVLRPPGLEVLGQVLIGVAPLVGADHPDLLALELIAQGLEGHDLVDHAHHPASAALVGAVHDFRPVPAHRLVDRHRLAQRVVRRVPRVRVPRHQRQGLDHGPVGMVGGTELQHVQQLDQPAPVVVGVRRLQRRLHRAPVDRAAGLELVHQLPQRRLAPGHRREHDLADRPLRGAERRLGELEEDVLLARYLLERVDELLGDLLLRPRPDPVHGRDQQLHQRVGDLPLPLVQQSGQQGHPQRYRVRPQVGRRLDRGPCLPAGYDLRRDVDEQIPWQADRPHRQELVDLGKHRLQAHVARRFLDLPQHRRRVHALRAATVGSGVVVLVGAAGHQSHDPLHVLRGQPRGDPGRQRLLGRPQGSRDDPVAPARRGRLNVLSTATRQQFHPYLLGPAFLERDVLGQIRRQLLRVRDAALTEAEMAPDLRAVVLDRTARPVVGLQLRGGNLRLPGDELHGLTGQLCPVPGKPAVLRVELQQHSEAQSRHTALAGHERLLVLQQRPVLDQLVQVQRSTGHDR</sequence>
<keyword evidence="3" id="KW-1185">Reference proteome</keyword>
<protein>
    <submittedName>
        <fullName evidence="2">Uncharacterized protein</fullName>
    </submittedName>
</protein>
<dbReference type="Proteomes" id="UP001180754">
    <property type="component" value="Unassembled WGS sequence"/>
</dbReference>
<evidence type="ECO:0000313" key="2">
    <source>
        <dbReference type="EMBL" id="MDT0543025.1"/>
    </source>
</evidence>
<name>A0ABU2XD22_9ACTN</name>
<organism evidence="2 3">
    <name type="scientific">Streptomyces lonegramiae</name>
    <dbReference type="NCBI Taxonomy" id="3075524"/>
    <lineage>
        <taxon>Bacteria</taxon>
        <taxon>Bacillati</taxon>
        <taxon>Actinomycetota</taxon>
        <taxon>Actinomycetes</taxon>
        <taxon>Kitasatosporales</taxon>
        <taxon>Streptomycetaceae</taxon>
        <taxon>Streptomyces</taxon>
    </lineage>
</organism>
<gene>
    <name evidence="2" type="ORF">RND15_09860</name>
</gene>
<reference evidence="2" key="1">
    <citation type="submission" date="2024-05" db="EMBL/GenBank/DDBJ databases">
        <title>30 novel species of actinomycetes from the DSMZ collection.</title>
        <authorList>
            <person name="Nouioui I."/>
        </authorList>
    </citation>
    <scope>NUCLEOTIDE SEQUENCE</scope>
    <source>
        <strain evidence="2">DSM 41529</strain>
    </source>
</reference>
<accession>A0ABU2XD22</accession>
<feature type="region of interest" description="Disordered" evidence="1">
    <location>
        <begin position="458"/>
        <end position="492"/>
    </location>
</feature>
<dbReference type="EMBL" id="JAVRFD010000004">
    <property type="protein sequence ID" value="MDT0543025.1"/>
    <property type="molecule type" value="Genomic_DNA"/>
</dbReference>
<comment type="caution">
    <text evidence="2">The sequence shown here is derived from an EMBL/GenBank/DDBJ whole genome shotgun (WGS) entry which is preliminary data.</text>
</comment>
<proteinExistence type="predicted"/>
<evidence type="ECO:0000313" key="3">
    <source>
        <dbReference type="Proteomes" id="UP001180754"/>
    </source>
</evidence>